<dbReference type="InterPro" id="IPR057646">
    <property type="entry name" value="WD40_WDHD1_1st"/>
</dbReference>
<evidence type="ECO:0000256" key="2">
    <source>
        <dbReference type="ARBA" id="ARBA00022574"/>
    </source>
</evidence>
<feature type="domain" description="WDHD1 first WD40" evidence="9">
    <location>
        <begin position="9"/>
        <end position="309"/>
    </location>
</feature>
<comment type="caution">
    <text evidence="10">The sequence shown here is derived from an EMBL/GenBank/DDBJ whole genome shotgun (WGS) entry which is preliminary data.</text>
</comment>
<proteinExistence type="predicted"/>
<dbReference type="GO" id="GO:0006261">
    <property type="term" value="P:DNA-templated DNA replication"/>
    <property type="evidence" value="ECO:0007669"/>
    <property type="project" value="TreeGrafter"/>
</dbReference>
<feature type="domain" description="WDHD1/CFT4 helical bundle" evidence="8">
    <location>
        <begin position="718"/>
        <end position="813"/>
    </location>
</feature>
<feature type="repeat" description="WD" evidence="5">
    <location>
        <begin position="16"/>
        <end position="49"/>
    </location>
</feature>
<feature type="compositionally biased region" description="Basic residues" evidence="6">
    <location>
        <begin position="984"/>
        <end position="993"/>
    </location>
</feature>
<evidence type="ECO:0000259" key="8">
    <source>
        <dbReference type="Pfam" id="PF20946"/>
    </source>
</evidence>
<evidence type="ECO:0000256" key="4">
    <source>
        <dbReference type="ARBA" id="ARBA00023242"/>
    </source>
</evidence>
<keyword evidence="4" id="KW-0539">Nucleus</keyword>
<protein>
    <recommendedName>
        <fullName evidence="12">Minichromosome loss protein Mcl1 middle region domain-containing protein</fullName>
    </recommendedName>
</protein>
<dbReference type="InterPro" id="IPR001680">
    <property type="entry name" value="WD40_rpt"/>
</dbReference>
<feature type="compositionally biased region" description="Basic and acidic residues" evidence="6">
    <location>
        <begin position="908"/>
        <end position="917"/>
    </location>
</feature>
<keyword evidence="3" id="KW-0677">Repeat</keyword>
<dbReference type="GO" id="GO:0003682">
    <property type="term" value="F:chromatin binding"/>
    <property type="evidence" value="ECO:0007669"/>
    <property type="project" value="TreeGrafter"/>
</dbReference>
<comment type="subcellular location">
    <subcellularLocation>
        <location evidence="1">Nucleus</location>
    </subcellularLocation>
</comment>
<evidence type="ECO:0000256" key="1">
    <source>
        <dbReference type="ARBA" id="ARBA00004123"/>
    </source>
</evidence>
<name>A0AAV4ZZE6_9AGAM</name>
<evidence type="ECO:0000256" key="3">
    <source>
        <dbReference type="ARBA" id="ARBA00022737"/>
    </source>
</evidence>
<keyword evidence="2 5" id="KW-0853">WD repeat</keyword>
<evidence type="ECO:0000259" key="9">
    <source>
        <dbReference type="Pfam" id="PF24817"/>
    </source>
</evidence>
<dbReference type="AlphaFoldDB" id="A0AAV4ZZE6"/>
<dbReference type="SUPFAM" id="SSF50978">
    <property type="entry name" value="WD40 repeat-like"/>
    <property type="match status" value="1"/>
</dbReference>
<dbReference type="PANTHER" id="PTHR19932">
    <property type="entry name" value="WD REPEAT AND HMG-BOX DNA BINDING PROTEIN"/>
    <property type="match status" value="1"/>
</dbReference>
<dbReference type="InterPro" id="IPR048591">
    <property type="entry name" value="WDHD1/CFT4_hel"/>
</dbReference>
<evidence type="ECO:0008006" key="12">
    <source>
        <dbReference type="Google" id="ProtNLM"/>
    </source>
</evidence>
<dbReference type="Pfam" id="PF12341">
    <property type="entry name" value="Mcl1_mid"/>
    <property type="match status" value="1"/>
</dbReference>
<organism evidence="10 11">
    <name type="scientific">Clathrus columnatus</name>
    <dbReference type="NCBI Taxonomy" id="1419009"/>
    <lineage>
        <taxon>Eukaryota</taxon>
        <taxon>Fungi</taxon>
        <taxon>Dikarya</taxon>
        <taxon>Basidiomycota</taxon>
        <taxon>Agaricomycotina</taxon>
        <taxon>Agaricomycetes</taxon>
        <taxon>Phallomycetidae</taxon>
        <taxon>Phallales</taxon>
        <taxon>Clathraceae</taxon>
        <taxon>Clathrus</taxon>
    </lineage>
</organism>
<dbReference type="InterPro" id="IPR019775">
    <property type="entry name" value="WD40_repeat_CS"/>
</dbReference>
<feature type="compositionally biased region" description="Polar residues" evidence="6">
    <location>
        <begin position="921"/>
        <end position="943"/>
    </location>
</feature>
<dbReference type="InterPro" id="IPR015943">
    <property type="entry name" value="WD40/YVTN_repeat-like_dom_sf"/>
</dbReference>
<keyword evidence="11" id="KW-1185">Reference proteome</keyword>
<dbReference type="GO" id="GO:0000278">
    <property type="term" value="P:mitotic cell cycle"/>
    <property type="evidence" value="ECO:0007669"/>
    <property type="project" value="TreeGrafter"/>
</dbReference>
<dbReference type="EMBL" id="BPWL01000001">
    <property type="protein sequence ID" value="GJJ06293.1"/>
    <property type="molecule type" value="Genomic_DNA"/>
</dbReference>
<dbReference type="Proteomes" id="UP001050691">
    <property type="component" value="Unassembled WGS sequence"/>
</dbReference>
<sequence>MHRITVNSAHAESGYTCLAFSRDGSKIYTGGAEGYVRIWKTELGDTQEPDVAAEGEEGITSIATSFECWLSGSLDACVRVYDADKSTMRGLVTRTVAVPVRCVAVDPKGQRVAVASDELEIRIIDLNNTSDIQKLEGHRKGVRKVTWHPSGTILTSSGCDGDIIAWDVPAGGESKRIETVTGFLPIADPESTEHMYDSSCVWHPSGNYFLVATRTHEIVSISRETWQKSLTFSSDVVTGAITALAVSQNGTYLASATAAGIFIWSTMTRKVLFQPHYIRYTPGANFSLASHVAFSPTENLLAWTDADATLTRWSEPIHPSFPDPIKSHLSSTTAPKPMRKNTDILGLDDESVQKAPQEGMDDNYGIDDDDWIIDDIGLLDNPDKEPRMDGIHAKEMVSVTKAQPAFQPASTPMVNKKRYLAYNMIGVIEVTDQDTHNVVNVEFHDRSTRMSSHFQDVNKCDMASLGERGALYACPEEGDHPAQIMYKPYSAWGSSGEWDYSLPPGENVVALAAGGSSPSKTLRTKSPDGDIEGNGNVIVATSPGYIRFFSGGGVQQYIWNLAVDVVSMVAQREWVFIIHRDGGTSLDGCQNLSYSLIAFDTFNILQTGRLPVPRGATLKWIGITEEGAPAIYDSNGLLSILDRFRRPTQARWVPLLETTSLARRQGKDESYWPVGISGALLMCIILKGREEYPGFPRPLIQEIEVQMPIYSLNEPQGRIEERVMREKVYINFLRDGLGGELNEDVPRRELNIDKELIQLIQLTCKNEQLQKALDLVTLLHNISSFDLAMKVAEFYHLAGLKIKIQLMKQDRIQQEGFQDIYGEKELLKELAPVSAPRRPHLHSVKPHLEPFSSSTTVRKSLAPAIPIVPSFTSSDDVDIEHTPTETTDPPVTWDAFPNDTLATAECVEPNKKRKDSDAFENDNQSASKKRILSTTETTSNVTLINPFAKKNHNNPFSRPVPTKSTEATRSNSFFEKIEEPRSKNGARKTKQKTATRQTTLFDLASGSGAEKKSGVTTKIQNNVSGILESPVLPGPNMQPTNVTLPPVIDDQNLNSSIDCPADDDIEWPESPPRISKKLET</sequence>
<feature type="domain" description="WDHD1/CFT4 second beta-propeller" evidence="7">
    <location>
        <begin position="405"/>
        <end position="709"/>
    </location>
</feature>
<feature type="region of interest" description="Disordered" evidence="6">
    <location>
        <begin position="872"/>
        <end position="997"/>
    </location>
</feature>
<evidence type="ECO:0000313" key="11">
    <source>
        <dbReference type="Proteomes" id="UP001050691"/>
    </source>
</evidence>
<feature type="repeat" description="WD" evidence="5">
    <location>
        <begin position="135"/>
        <end position="176"/>
    </location>
</feature>
<dbReference type="SMART" id="SM00320">
    <property type="entry name" value="WD40"/>
    <property type="match status" value="6"/>
</dbReference>
<evidence type="ECO:0000256" key="5">
    <source>
        <dbReference type="PROSITE-ProRule" id="PRU00221"/>
    </source>
</evidence>
<dbReference type="GO" id="GO:0006281">
    <property type="term" value="P:DNA repair"/>
    <property type="evidence" value="ECO:0007669"/>
    <property type="project" value="TreeGrafter"/>
</dbReference>
<dbReference type="Pfam" id="PF24817">
    <property type="entry name" value="WD40_WDHD1_1st"/>
    <property type="match status" value="1"/>
</dbReference>
<dbReference type="PROSITE" id="PS00678">
    <property type="entry name" value="WD_REPEATS_1"/>
    <property type="match status" value="1"/>
</dbReference>
<evidence type="ECO:0000256" key="6">
    <source>
        <dbReference type="SAM" id="MobiDB-lite"/>
    </source>
</evidence>
<feature type="region of interest" description="Disordered" evidence="6">
    <location>
        <begin position="1049"/>
        <end position="1080"/>
    </location>
</feature>
<dbReference type="Pfam" id="PF20946">
    <property type="entry name" value="Ctf4_C"/>
    <property type="match status" value="1"/>
</dbReference>
<dbReference type="Gene3D" id="2.130.10.10">
    <property type="entry name" value="YVTN repeat-like/Quinoprotein amine dehydrogenase"/>
    <property type="match status" value="2"/>
</dbReference>
<dbReference type="GO" id="GO:0043596">
    <property type="term" value="C:nuclear replication fork"/>
    <property type="evidence" value="ECO:0007669"/>
    <property type="project" value="TreeGrafter"/>
</dbReference>
<evidence type="ECO:0000259" key="7">
    <source>
        <dbReference type="Pfam" id="PF12341"/>
    </source>
</evidence>
<reference evidence="10" key="1">
    <citation type="submission" date="2021-10" db="EMBL/GenBank/DDBJ databases">
        <title>De novo Genome Assembly of Clathrus columnatus (Basidiomycota, Fungi) Using Illumina and Nanopore Sequence Data.</title>
        <authorList>
            <person name="Ogiso-Tanaka E."/>
            <person name="Itagaki H."/>
            <person name="Hosoya T."/>
            <person name="Hosaka K."/>
        </authorList>
    </citation>
    <scope>NUCLEOTIDE SEQUENCE</scope>
    <source>
        <strain evidence="10">MO-923</strain>
    </source>
</reference>
<dbReference type="PROSITE" id="PS50294">
    <property type="entry name" value="WD_REPEATS_REGION"/>
    <property type="match status" value="1"/>
</dbReference>
<dbReference type="PROSITE" id="PS50082">
    <property type="entry name" value="WD_REPEATS_2"/>
    <property type="match status" value="2"/>
</dbReference>
<dbReference type="PANTHER" id="PTHR19932:SF10">
    <property type="entry name" value="WD REPEAT AND HMG-BOX DNA-BINDING PROTEIN 1"/>
    <property type="match status" value="1"/>
</dbReference>
<dbReference type="InterPro" id="IPR036322">
    <property type="entry name" value="WD40_repeat_dom_sf"/>
</dbReference>
<feature type="compositionally biased region" description="Polar residues" evidence="6">
    <location>
        <begin position="962"/>
        <end position="973"/>
    </location>
</feature>
<dbReference type="InterPro" id="IPR022100">
    <property type="entry name" value="WDHD1/CFT4_beta-prop_2nd"/>
</dbReference>
<evidence type="ECO:0000313" key="10">
    <source>
        <dbReference type="EMBL" id="GJJ06293.1"/>
    </source>
</evidence>
<accession>A0AAV4ZZE6</accession>
<gene>
    <name evidence="10" type="ORF">Clacol_000484</name>
</gene>